<evidence type="ECO:0000313" key="11">
    <source>
        <dbReference type="EMBL" id="OGK16373.1"/>
    </source>
</evidence>
<keyword evidence="7 9" id="KW-0648">Protein biosynthesis</keyword>
<comment type="subunit">
    <text evidence="1 9">Monomer.</text>
</comment>
<dbReference type="NCBIfam" id="TIGR00435">
    <property type="entry name" value="cysS"/>
    <property type="match status" value="1"/>
</dbReference>
<sequence>MKIYNTLTRKLEQFKPLTPNQVLFYHCGPTVYWVQHIGNLRAMVWADLIRKSLIFQNYQVLFVRNYTDVGHLTSDADEGEDKMEKGAKREGLTPDQIADKYINLFEQDTASLNILNPDHKPRATQYIPQMLETIKILLEKKHAYITDLAIYFDVKTYKNYNRLNKQKPDLNKPGMGKAKVEDRQKKHAADFALWFFNKGPHEKALQTWDSLWGMGFPGWHIECSVMAKELLAKTIDIHMGGVEHVPIHHTNEIAQSESAYGQRFVNYWLHNEHLLVNGNKMAKSEGTGFTLDDVIKRGFDPLDLRYFFLQAHYRSRQNFTWNALTSAQEGYKKLKETVLSLKKQKQRTALSNEKLNLLDSFRQKFTDFISNDFEIPQALALTWAMLKSNIPSIDKLDLLFEFDQVFGLKLNNIKEEDVPDEILKLANDREKARKMGDFQTSDKIRNQISEKGYIIEDLPNGFKIKQK</sequence>
<evidence type="ECO:0000259" key="10">
    <source>
        <dbReference type="Pfam" id="PF01406"/>
    </source>
</evidence>
<dbReference type="HAMAP" id="MF_00041">
    <property type="entry name" value="Cys_tRNA_synth"/>
    <property type="match status" value="1"/>
</dbReference>
<accession>A0A1F7GBP9</accession>
<dbReference type="InterPro" id="IPR009080">
    <property type="entry name" value="tRNAsynth_Ia_anticodon-bd"/>
</dbReference>
<dbReference type="Gene3D" id="1.20.120.1910">
    <property type="entry name" value="Cysteine-tRNA ligase, C-terminal anti-codon recognition domain"/>
    <property type="match status" value="1"/>
</dbReference>
<feature type="binding site" evidence="9">
    <location>
        <position position="223"/>
    </location>
    <ligand>
        <name>Zn(2+)</name>
        <dbReference type="ChEBI" id="CHEBI:29105"/>
    </ligand>
</feature>
<evidence type="ECO:0000256" key="1">
    <source>
        <dbReference type="ARBA" id="ARBA00011245"/>
    </source>
</evidence>
<feature type="binding site" evidence="9">
    <location>
        <position position="252"/>
    </location>
    <ligand>
        <name>Zn(2+)</name>
        <dbReference type="ChEBI" id="CHEBI:29105"/>
    </ligand>
</feature>
<dbReference type="PRINTS" id="PR00983">
    <property type="entry name" value="TRNASYNTHCYS"/>
</dbReference>
<feature type="binding site" evidence="9">
    <location>
        <position position="27"/>
    </location>
    <ligand>
        <name>Zn(2+)</name>
        <dbReference type="ChEBI" id="CHEBI:29105"/>
    </ligand>
</feature>
<dbReference type="InterPro" id="IPR024909">
    <property type="entry name" value="Cys-tRNA/MSH_ligase"/>
</dbReference>
<gene>
    <name evidence="9" type="primary">cysS</name>
    <name evidence="11" type="ORF">A2774_02875</name>
</gene>
<dbReference type="GO" id="GO:0008270">
    <property type="term" value="F:zinc ion binding"/>
    <property type="evidence" value="ECO:0007669"/>
    <property type="project" value="UniProtKB-UniRule"/>
</dbReference>
<name>A0A1F7GBP9_9BACT</name>
<keyword evidence="5 9" id="KW-0862">Zinc</keyword>
<keyword evidence="9" id="KW-0963">Cytoplasm</keyword>
<dbReference type="SUPFAM" id="SSF47323">
    <property type="entry name" value="Anticodon-binding domain of a subclass of class I aminoacyl-tRNA synthetases"/>
    <property type="match status" value="1"/>
</dbReference>
<dbReference type="AlphaFoldDB" id="A0A1F7GBP9"/>
<dbReference type="Proteomes" id="UP000177208">
    <property type="component" value="Unassembled WGS sequence"/>
</dbReference>
<comment type="subcellular location">
    <subcellularLocation>
        <location evidence="9">Cytoplasm</location>
    </subcellularLocation>
</comment>
<keyword evidence="6 9" id="KW-0067">ATP-binding</keyword>
<dbReference type="Pfam" id="PF01406">
    <property type="entry name" value="tRNA-synt_1e"/>
    <property type="match status" value="1"/>
</dbReference>
<dbReference type="Gene3D" id="3.40.50.620">
    <property type="entry name" value="HUPs"/>
    <property type="match status" value="1"/>
</dbReference>
<dbReference type="SUPFAM" id="SSF52374">
    <property type="entry name" value="Nucleotidylyl transferase"/>
    <property type="match status" value="1"/>
</dbReference>
<dbReference type="InterPro" id="IPR015803">
    <property type="entry name" value="Cys-tRNA-ligase"/>
</dbReference>
<feature type="short sequence motif" description="'KMSKS' region" evidence="9">
    <location>
        <begin position="280"/>
        <end position="284"/>
    </location>
</feature>
<evidence type="ECO:0000313" key="12">
    <source>
        <dbReference type="Proteomes" id="UP000177208"/>
    </source>
</evidence>
<evidence type="ECO:0000256" key="5">
    <source>
        <dbReference type="ARBA" id="ARBA00022833"/>
    </source>
</evidence>
<feature type="short sequence motif" description="'HIGH' region" evidence="9">
    <location>
        <begin position="29"/>
        <end position="39"/>
    </location>
</feature>
<comment type="catalytic activity">
    <reaction evidence="9">
        <text>tRNA(Cys) + L-cysteine + ATP = L-cysteinyl-tRNA(Cys) + AMP + diphosphate</text>
        <dbReference type="Rhea" id="RHEA:17773"/>
        <dbReference type="Rhea" id="RHEA-COMP:9661"/>
        <dbReference type="Rhea" id="RHEA-COMP:9679"/>
        <dbReference type="ChEBI" id="CHEBI:30616"/>
        <dbReference type="ChEBI" id="CHEBI:33019"/>
        <dbReference type="ChEBI" id="CHEBI:35235"/>
        <dbReference type="ChEBI" id="CHEBI:78442"/>
        <dbReference type="ChEBI" id="CHEBI:78517"/>
        <dbReference type="ChEBI" id="CHEBI:456215"/>
        <dbReference type="EC" id="6.1.1.16"/>
    </reaction>
</comment>
<evidence type="ECO:0000256" key="8">
    <source>
        <dbReference type="ARBA" id="ARBA00023146"/>
    </source>
</evidence>
<feature type="binding site" evidence="9">
    <location>
        <position position="248"/>
    </location>
    <ligand>
        <name>Zn(2+)</name>
        <dbReference type="ChEBI" id="CHEBI:29105"/>
    </ligand>
</feature>
<dbReference type="GO" id="GO:0006423">
    <property type="term" value="P:cysteinyl-tRNA aminoacylation"/>
    <property type="evidence" value="ECO:0007669"/>
    <property type="project" value="UniProtKB-UniRule"/>
</dbReference>
<reference evidence="11 12" key="1">
    <citation type="journal article" date="2016" name="Nat. Commun.">
        <title>Thousands of microbial genomes shed light on interconnected biogeochemical processes in an aquifer system.</title>
        <authorList>
            <person name="Anantharaman K."/>
            <person name="Brown C.T."/>
            <person name="Hug L.A."/>
            <person name="Sharon I."/>
            <person name="Castelle C.J."/>
            <person name="Probst A.J."/>
            <person name="Thomas B.C."/>
            <person name="Singh A."/>
            <person name="Wilkins M.J."/>
            <person name="Karaoz U."/>
            <person name="Brodie E.L."/>
            <person name="Williams K.H."/>
            <person name="Hubbard S.S."/>
            <person name="Banfield J.F."/>
        </authorList>
    </citation>
    <scope>NUCLEOTIDE SEQUENCE [LARGE SCALE GENOMIC DNA]</scope>
</reference>
<dbReference type="PANTHER" id="PTHR10890">
    <property type="entry name" value="CYSTEINYL-TRNA SYNTHETASE"/>
    <property type="match status" value="1"/>
</dbReference>
<dbReference type="PANTHER" id="PTHR10890:SF3">
    <property type="entry name" value="CYSTEINE--TRNA LIGASE, CYTOPLASMIC"/>
    <property type="match status" value="1"/>
</dbReference>
<comment type="caution">
    <text evidence="11">The sequence shown here is derived from an EMBL/GenBank/DDBJ whole genome shotgun (WGS) entry which is preliminary data.</text>
</comment>
<dbReference type="CDD" id="cd00672">
    <property type="entry name" value="CysRS_core"/>
    <property type="match status" value="1"/>
</dbReference>
<proteinExistence type="inferred from homology"/>
<keyword evidence="8 9" id="KW-0030">Aminoacyl-tRNA synthetase</keyword>
<evidence type="ECO:0000256" key="7">
    <source>
        <dbReference type="ARBA" id="ARBA00022917"/>
    </source>
</evidence>
<dbReference type="GO" id="GO:0004817">
    <property type="term" value="F:cysteine-tRNA ligase activity"/>
    <property type="evidence" value="ECO:0007669"/>
    <property type="project" value="UniProtKB-UniRule"/>
</dbReference>
<dbReference type="EMBL" id="MFZG01000023">
    <property type="protein sequence ID" value="OGK16373.1"/>
    <property type="molecule type" value="Genomic_DNA"/>
</dbReference>
<comment type="similarity">
    <text evidence="9">Belongs to the class-I aminoacyl-tRNA synthetase family.</text>
</comment>
<dbReference type="InterPro" id="IPR032678">
    <property type="entry name" value="tRNA-synt_1_cat_dom"/>
</dbReference>
<feature type="binding site" evidence="9">
    <location>
        <position position="283"/>
    </location>
    <ligand>
        <name>ATP</name>
        <dbReference type="ChEBI" id="CHEBI:30616"/>
    </ligand>
</feature>
<evidence type="ECO:0000256" key="4">
    <source>
        <dbReference type="ARBA" id="ARBA00022741"/>
    </source>
</evidence>
<keyword evidence="4 9" id="KW-0547">Nucleotide-binding</keyword>
<keyword evidence="3 9" id="KW-0479">Metal-binding</keyword>
<evidence type="ECO:0000256" key="9">
    <source>
        <dbReference type="HAMAP-Rule" id="MF_00041"/>
    </source>
</evidence>
<evidence type="ECO:0000256" key="3">
    <source>
        <dbReference type="ARBA" id="ARBA00022723"/>
    </source>
</evidence>
<feature type="domain" description="tRNA synthetases class I catalytic" evidence="10">
    <location>
        <begin position="14"/>
        <end position="328"/>
    </location>
</feature>
<comment type="cofactor">
    <cofactor evidence="9">
        <name>Zn(2+)</name>
        <dbReference type="ChEBI" id="CHEBI:29105"/>
    </cofactor>
    <text evidence="9">Binds 1 zinc ion per subunit.</text>
</comment>
<dbReference type="GO" id="GO:0005829">
    <property type="term" value="C:cytosol"/>
    <property type="evidence" value="ECO:0007669"/>
    <property type="project" value="TreeGrafter"/>
</dbReference>
<organism evidence="11 12">
    <name type="scientific">Candidatus Roizmanbacteria bacterium RIFCSPHIGHO2_01_FULL_39_12c</name>
    <dbReference type="NCBI Taxonomy" id="1802031"/>
    <lineage>
        <taxon>Bacteria</taxon>
        <taxon>Candidatus Roizmaniibacteriota</taxon>
    </lineage>
</organism>
<evidence type="ECO:0000256" key="6">
    <source>
        <dbReference type="ARBA" id="ARBA00022840"/>
    </source>
</evidence>
<dbReference type="GO" id="GO:0005524">
    <property type="term" value="F:ATP binding"/>
    <property type="evidence" value="ECO:0007669"/>
    <property type="project" value="UniProtKB-UniRule"/>
</dbReference>
<dbReference type="InterPro" id="IPR014729">
    <property type="entry name" value="Rossmann-like_a/b/a_fold"/>
</dbReference>
<evidence type="ECO:0000256" key="2">
    <source>
        <dbReference type="ARBA" id="ARBA00022598"/>
    </source>
</evidence>
<protein>
    <recommendedName>
        <fullName evidence="9">Cysteine--tRNA ligase</fullName>
        <ecNumber evidence="9">6.1.1.16</ecNumber>
    </recommendedName>
    <alternativeName>
        <fullName evidence="9">Cysteinyl-tRNA synthetase</fullName>
        <shortName evidence="9">CysRS</shortName>
    </alternativeName>
</protein>
<keyword evidence="2 9" id="KW-0436">Ligase</keyword>
<dbReference type="EC" id="6.1.1.16" evidence="9"/>